<evidence type="ECO:0008006" key="3">
    <source>
        <dbReference type="Google" id="ProtNLM"/>
    </source>
</evidence>
<dbReference type="Gene3D" id="2.40.50.100">
    <property type="match status" value="1"/>
</dbReference>
<dbReference type="EMBL" id="CP013050">
    <property type="protein sequence ID" value="ALM76118.1"/>
    <property type="molecule type" value="Genomic_DNA"/>
</dbReference>
<sequence>MERIPQLYVESSYEECFDKEGRAKVNCIIIQGNVEVRLKKGEKIPEFIDIERAKILKKEVYDRFHFYVDKYEHKMLCDAIVVLPDRRTEIRLYKGDELMILPVEGYVSTLIAGVGNRVRKSDAFAAVTTKKGEVHYLKPPKNGVVVFIDEFTNRPHYLYYLLPED</sequence>
<evidence type="ECO:0000313" key="1">
    <source>
        <dbReference type="EMBL" id="ALM76118.1"/>
    </source>
</evidence>
<proteinExistence type="predicted"/>
<reference evidence="1 2" key="1">
    <citation type="journal article" date="2016" name="Genome Announc.">
        <title>Complete genome sequence of the hyperthermophilic and piezophilic archaeon Thermococcus barophilus Ch5, capable of growth at the expense of hydrogenogenesis from carbon monoxide and formate.</title>
        <authorList>
            <person name="Oger P."/>
            <person name="Sokolova T.G."/>
            <person name="Kozhevnikova D.A."/>
            <person name="Taranov E.A."/>
            <person name="Vannier P."/>
            <person name="Lee H.S."/>
            <person name="Kwon K.K."/>
            <person name="Kang S.G."/>
            <person name="Lee J.H."/>
            <person name="Bonch-Osmolovskaya E.A."/>
            <person name="Lebedinsky A.V."/>
        </authorList>
    </citation>
    <scope>NUCLEOTIDE SEQUENCE [LARGE SCALE GENOMIC DNA]</scope>
    <source>
        <strain evidence="2">Ch5</strain>
    </source>
</reference>
<dbReference type="AlphaFoldDB" id="A0A0S1XE90"/>
<evidence type="ECO:0000313" key="2">
    <source>
        <dbReference type="Proteomes" id="UP000066042"/>
    </source>
</evidence>
<organism evidence="1 2">
    <name type="scientific">Thermococcus barophilus</name>
    <dbReference type="NCBI Taxonomy" id="55802"/>
    <lineage>
        <taxon>Archaea</taxon>
        <taxon>Methanobacteriati</taxon>
        <taxon>Methanobacteriota</taxon>
        <taxon>Thermococci</taxon>
        <taxon>Thermococcales</taxon>
        <taxon>Thermococcaceae</taxon>
        <taxon>Thermococcus</taxon>
    </lineage>
</organism>
<accession>A0A0S1XE90</accession>
<dbReference type="Proteomes" id="UP000066042">
    <property type="component" value="Chromosome"/>
</dbReference>
<protein>
    <recommendedName>
        <fullName evidence="3">DUF2118 domain-containing protein</fullName>
    </recommendedName>
</protein>
<dbReference type="GeneID" id="10042220"/>
<dbReference type="RefSeq" id="WP_013468175.1">
    <property type="nucleotide sequence ID" value="NZ_CP013050.1"/>
</dbReference>
<dbReference type="GeneID" id="26137440"/>
<dbReference type="OMA" id="RANYVFY"/>
<dbReference type="Pfam" id="PF09891">
    <property type="entry name" value="DUF2118"/>
    <property type="match status" value="1"/>
</dbReference>
<gene>
    <name evidence="1" type="ORF">TBCH5v1_2219</name>
</gene>
<dbReference type="STRING" id="55802.TBCH5v1_2219"/>
<dbReference type="InterPro" id="IPR019217">
    <property type="entry name" value="DUF2118"/>
</dbReference>
<dbReference type="PATRIC" id="fig|55802.8.peg.2201"/>
<name>A0A0S1XE90_THEBA</name>